<keyword evidence="1" id="KW-1133">Transmembrane helix</keyword>
<feature type="transmembrane region" description="Helical" evidence="1">
    <location>
        <begin position="21"/>
        <end position="44"/>
    </location>
</feature>
<evidence type="ECO:0000313" key="2">
    <source>
        <dbReference type="EMBL" id="MDT0554559.1"/>
    </source>
</evidence>
<reference evidence="2 3" key="1">
    <citation type="submission" date="2023-09" db="EMBL/GenBank/DDBJ databases">
        <authorList>
            <person name="Rey-Velasco X."/>
        </authorList>
    </citation>
    <scope>NUCLEOTIDE SEQUENCE [LARGE SCALE GENOMIC DNA]</scope>
    <source>
        <strain evidence="2 3">W242</strain>
    </source>
</reference>
<name>A0ABU2Y8Q7_9FLAO</name>
<sequence length="45" mass="5134">MKTQAQQLERERTITPKRNTLLAMYIAFVSALVVTYSLVTAVTYL</sequence>
<dbReference type="RefSeq" id="WP_311331520.1">
    <property type="nucleotide sequence ID" value="NZ_JAVRHZ010000001.1"/>
</dbReference>
<gene>
    <name evidence="2" type="ORF">RM538_00980</name>
</gene>
<comment type="caution">
    <text evidence="2">The sequence shown here is derived from an EMBL/GenBank/DDBJ whole genome shotgun (WGS) entry which is preliminary data.</text>
</comment>
<protein>
    <recommendedName>
        <fullName evidence="4">Protoheme IX farnesyltransferase</fullName>
    </recommendedName>
</protein>
<evidence type="ECO:0000313" key="3">
    <source>
        <dbReference type="Proteomes" id="UP001254488"/>
    </source>
</evidence>
<evidence type="ECO:0008006" key="4">
    <source>
        <dbReference type="Google" id="ProtNLM"/>
    </source>
</evidence>
<dbReference type="Proteomes" id="UP001254488">
    <property type="component" value="Unassembled WGS sequence"/>
</dbReference>
<proteinExistence type="predicted"/>
<keyword evidence="3" id="KW-1185">Reference proteome</keyword>
<evidence type="ECO:0000256" key="1">
    <source>
        <dbReference type="SAM" id="Phobius"/>
    </source>
</evidence>
<keyword evidence="1" id="KW-0812">Transmembrane</keyword>
<accession>A0ABU2Y8Q7</accession>
<keyword evidence="1" id="KW-0472">Membrane</keyword>
<organism evidence="2 3">
    <name type="scientific">Patiriisocius hiemis</name>
    <dbReference type="NCBI Taxonomy" id="3075604"/>
    <lineage>
        <taxon>Bacteria</taxon>
        <taxon>Pseudomonadati</taxon>
        <taxon>Bacteroidota</taxon>
        <taxon>Flavobacteriia</taxon>
        <taxon>Flavobacteriales</taxon>
        <taxon>Flavobacteriaceae</taxon>
        <taxon>Patiriisocius</taxon>
    </lineage>
</organism>
<dbReference type="EMBL" id="JAVRHZ010000001">
    <property type="protein sequence ID" value="MDT0554559.1"/>
    <property type="molecule type" value="Genomic_DNA"/>
</dbReference>